<dbReference type="EMBL" id="FPCH01000005">
    <property type="protein sequence ID" value="SFV39061.1"/>
    <property type="molecule type" value="Genomic_DNA"/>
</dbReference>
<sequence>MTPKHLKVASSQYPIGQPKTLAEWEKKIALWVKNGAATGAELLVFPEYAAIEQAACFGPEIYEDLQATLTKVAELKESRVQFHLELAAKHNVHILVGSGPTKKIDGRFVNAAQLVTPKGSVGEQEKLVMTPFEHGWGVTAGGPVRVFSTSLGTIGVAICYDSEFPLITRAMAEAGAEVLLVPSCTERVSGYHRVRTGSMARALENTIAAVQSPTVGDAPWSPAVDFNAGAAGIYVPSEHGVSDTGVLAEGTLNAAEWVTASIDLTRLARVRETGEMHNYGDWLKQPGGGTTAKVDVEIVKLI</sequence>
<dbReference type="PANTHER" id="PTHR23088">
    <property type="entry name" value="NITRILASE-RELATED"/>
    <property type="match status" value="1"/>
</dbReference>
<organism evidence="2 3">
    <name type="scientific">Hyphomicrobium facile</name>
    <dbReference type="NCBI Taxonomy" id="51670"/>
    <lineage>
        <taxon>Bacteria</taxon>
        <taxon>Pseudomonadati</taxon>
        <taxon>Pseudomonadota</taxon>
        <taxon>Alphaproteobacteria</taxon>
        <taxon>Hyphomicrobiales</taxon>
        <taxon>Hyphomicrobiaceae</taxon>
        <taxon>Hyphomicrobium</taxon>
    </lineage>
</organism>
<gene>
    <name evidence="2" type="ORF">SAMN04488557_4084</name>
</gene>
<name>A0A1I7NWP0_9HYPH</name>
<dbReference type="Gene3D" id="3.60.110.10">
    <property type="entry name" value="Carbon-nitrogen hydrolase"/>
    <property type="match status" value="1"/>
</dbReference>
<dbReference type="SUPFAM" id="SSF56317">
    <property type="entry name" value="Carbon-nitrogen hydrolase"/>
    <property type="match status" value="1"/>
</dbReference>
<dbReference type="AlphaFoldDB" id="A0A1I7NWP0"/>
<evidence type="ECO:0000259" key="1">
    <source>
        <dbReference type="PROSITE" id="PS50263"/>
    </source>
</evidence>
<protein>
    <submittedName>
        <fullName evidence="2">Predicted amidohydrolase</fullName>
    </submittedName>
</protein>
<dbReference type="GO" id="GO:0016787">
    <property type="term" value="F:hydrolase activity"/>
    <property type="evidence" value="ECO:0007669"/>
    <property type="project" value="UniProtKB-KW"/>
</dbReference>
<accession>A0A1I7NWP0</accession>
<dbReference type="InterPro" id="IPR003010">
    <property type="entry name" value="C-N_Hydrolase"/>
</dbReference>
<dbReference type="PROSITE" id="PS50263">
    <property type="entry name" value="CN_HYDROLASE"/>
    <property type="match status" value="1"/>
</dbReference>
<dbReference type="InterPro" id="IPR036526">
    <property type="entry name" value="C-N_Hydrolase_sf"/>
</dbReference>
<evidence type="ECO:0000313" key="2">
    <source>
        <dbReference type="EMBL" id="SFV39061.1"/>
    </source>
</evidence>
<proteinExistence type="predicted"/>
<evidence type="ECO:0000313" key="3">
    <source>
        <dbReference type="Proteomes" id="UP000199423"/>
    </source>
</evidence>
<keyword evidence="2" id="KW-0378">Hydrolase</keyword>
<keyword evidence="3" id="KW-1185">Reference proteome</keyword>
<dbReference type="PANTHER" id="PTHR23088:SF50">
    <property type="entry name" value="HYDROLASE YHCX"/>
    <property type="match status" value="1"/>
</dbReference>
<reference evidence="3" key="1">
    <citation type="submission" date="2016-10" db="EMBL/GenBank/DDBJ databases">
        <authorList>
            <person name="Varghese N."/>
            <person name="Submissions S."/>
        </authorList>
    </citation>
    <scope>NUCLEOTIDE SEQUENCE [LARGE SCALE GENOMIC DNA]</scope>
    <source>
        <strain evidence="3">DSM 1565</strain>
    </source>
</reference>
<dbReference type="Proteomes" id="UP000199423">
    <property type="component" value="Unassembled WGS sequence"/>
</dbReference>
<dbReference type="Pfam" id="PF00795">
    <property type="entry name" value="CN_hydrolase"/>
    <property type="match status" value="1"/>
</dbReference>
<dbReference type="CDD" id="cd07574">
    <property type="entry name" value="nitrilase_Rim1_like"/>
    <property type="match status" value="1"/>
</dbReference>
<dbReference type="OrthoDB" id="9811121at2"/>
<dbReference type="RefSeq" id="WP_092869592.1">
    <property type="nucleotide sequence ID" value="NZ_FPCH01000005.1"/>
</dbReference>
<feature type="domain" description="CN hydrolase" evidence="1">
    <location>
        <begin position="6"/>
        <end position="264"/>
    </location>
</feature>
<dbReference type="STRING" id="51670.SAMN04488557_4084"/>